<reference evidence="2" key="1">
    <citation type="journal article" date="2019" name="bioRxiv">
        <title>The Genome of the Zebra Mussel, Dreissena polymorpha: A Resource for Invasive Species Research.</title>
        <authorList>
            <person name="McCartney M.A."/>
            <person name="Auch B."/>
            <person name="Kono T."/>
            <person name="Mallez S."/>
            <person name="Zhang Y."/>
            <person name="Obille A."/>
            <person name="Becker A."/>
            <person name="Abrahante J.E."/>
            <person name="Garbe J."/>
            <person name="Badalamenti J.P."/>
            <person name="Herman A."/>
            <person name="Mangelson H."/>
            <person name="Liachko I."/>
            <person name="Sullivan S."/>
            <person name="Sone E.D."/>
            <person name="Koren S."/>
            <person name="Silverstein K.A.T."/>
            <person name="Beckman K.B."/>
            <person name="Gohl D.M."/>
        </authorList>
    </citation>
    <scope>NUCLEOTIDE SEQUENCE</scope>
    <source>
        <strain evidence="2">Duluth1</strain>
        <tissue evidence="2">Whole animal</tissue>
    </source>
</reference>
<evidence type="ECO:0000256" key="1">
    <source>
        <dbReference type="SAM" id="MobiDB-lite"/>
    </source>
</evidence>
<proteinExistence type="predicted"/>
<organism evidence="2 3">
    <name type="scientific">Dreissena polymorpha</name>
    <name type="common">Zebra mussel</name>
    <name type="synonym">Mytilus polymorpha</name>
    <dbReference type="NCBI Taxonomy" id="45954"/>
    <lineage>
        <taxon>Eukaryota</taxon>
        <taxon>Metazoa</taxon>
        <taxon>Spiralia</taxon>
        <taxon>Lophotrochozoa</taxon>
        <taxon>Mollusca</taxon>
        <taxon>Bivalvia</taxon>
        <taxon>Autobranchia</taxon>
        <taxon>Heteroconchia</taxon>
        <taxon>Euheterodonta</taxon>
        <taxon>Imparidentia</taxon>
        <taxon>Neoheterodontei</taxon>
        <taxon>Myida</taxon>
        <taxon>Dreissenoidea</taxon>
        <taxon>Dreissenidae</taxon>
        <taxon>Dreissena</taxon>
    </lineage>
</organism>
<feature type="region of interest" description="Disordered" evidence="1">
    <location>
        <begin position="52"/>
        <end position="100"/>
    </location>
</feature>
<feature type="compositionally biased region" description="Polar residues" evidence="1">
    <location>
        <begin position="72"/>
        <end position="83"/>
    </location>
</feature>
<sequence>MTYRTVDCHNLKISGTEHRKLQAVSRPMLYTAQKYLSTELYQAQNRLCPEKDCDTRAVSSPKQTMPGKSHENNYVTQTASQTDRQTDRQAYIQTDRKTNS</sequence>
<dbReference type="AlphaFoldDB" id="A0A9D3Z1D9"/>
<evidence type="ECO:0000313" key="2">
    <source>
        <dbReference type="EMBL" id="KAH3708846.1"/>
    </source>
</evidence>
<keyword evidence="3" id="KW-1185">Reference proteome</keyword>
<name>A0A9D3Z1D9_DREPO</name>
<dbReference type="EMBL" id="JAIWYP010000014">
    <property type="protein sequence ID" value="KAH3708846.1"/>
    <property type="molecule type" value="Genomic_DNA"/>
</dbReference>
<comment type="caution">
    <text evidence="2">The sequence shown here is derived from an EMBL/GenBank/DDBJ whole genome shotgun (WGS) entry which is preliminary data.</text>
</comment>
<accession>A0A9D3Z1D9</accession>
<dbReference type="Proteomes" id="UP000828390">
    <property type="component" value="Unassembled WGS sequence"/>
</dbReference>
<reference evidence="2" key="2">
    <citation type="submission" date="2020-11" db="EMBL/GenBank/DDBJ databases">
        <authorList>
            <person name="McCartney M.A."/>
            <person name="Auch B."/>
            <person name="Kono T."/>
            <person name="Mallez S."/>
            <person name="Becker A."/>
            <person name="Gohl D.M."/>
            <person name="Silverstein K.A.T."/>
            <person name="Koren S."/>
            <person name="Bechman K.B."/>
            <person name="Herman A."/>
            <person name="Abrahante J.E."/>
            <person name="Garbe J."/>
        </authorList>
    </citation>
    <scope>NUCLEOTIDE SEQUENCE</scope>
    <source>
        <strain evidence="2">Duluth1</strain>
        <tissue evidence="2">Whole animal</tissue>
    </source>
</reference>
<evidence type="ECO:0000313" key="3">
    <source>
        <dbReference type="Proteomes" id="UP000828390"/>
    </source>
</evidence>
<protein>
    <submittedName>
        <fullName evidence="2">Uncharacterized protein</fullName>
    </submittedName>
</protein>
<gene>
    <name evidence="2" type="ORF">DPMN_068305</name>
</gene>